<feature type="chain" id="PRO_5002599796" evidence="2">
    <location>
        <begin position="36"/>
        <end position="247"/>
    </location>
</feature>
<reference evidence="3 4" key="1">
    <citation type="journal article" date="2002" name="Proc. Natl. Acad. Sci. U.S.A.">
        <title>Extensive mosaic structure revealed by the complete genome sequence of uropathogenic Escherichia coli.</title>
        <authorList>
            <person name="Welch R.A."/>
            <person name="Burland V."/>
            <person name="Plunkett G.III."/>
            <person name="Redford P."/>
            <person name="Roesch P."/>
            <person name="Rasko D."/>
            <person name="Buckles E.L."/>
            <person name="Liou S.R."/>
            <person name="Boutin A."/>
            <person name="Hackett J."/>
            <person name="Stroud D."/>
            <person name="Mayhew G.F."/>
            <person name="Rose D.J."/>
            <person name="Zhou S."/>
            <person name="Schwartz D.C."/>
            <person name="Perna N.T."/>
            <person name="Mobley H.L."/>
            <person name="Donnenberg M.S."/>
            <person name="Blattner F.R."/>
        </authorList>
    </citation>
    <scope>NUCLEOTIDE SEQUENCE [LARGE SCALE GENOMIC DNA]</scope>
    <source>
        <strain evidence="4">CFT073 / ATCC 700928 / UPEC</strain>
    </source>
</reference>
<dbReference type="Gene3D" id="1.25.40.740">
    <property type="match status" value="1"/>
</dbReference>
<dbReference type="InterPro" id="IPR011990">
    <property type="entry name" value="TPR-like_helical_dom_sf"/>
</dbReference>
<keyword evidence="4" id="KW-1185">Reference proteome</keyword>
<dbReference type="EMBL" id="AE014075">
    <property type="protein sequence ID" value="AAN83502.1"/>
    <property type="molecule type" value="Genomic_DNA"/>
</dbReference>
<dbReference type="AlphaFoldDB" id="A0A0H2VES8"/>
<organism evidence="3 4">
    <name type="scientific">Escherichia coli O6:H1 (strain CFT073 / ATCC 700928 / UPEC)</name>
    <dbReference type="NCBI Taxonomy" id="199310"/>
    <lineage>
        <taxon>Bacteria</taxon>
        <taxon>Pseudomonadati</taxon>
        <taxon>Pseudomonadota</taxon>
        <taxon>Gammaproteobacteria</taxon>
        <taxon>Enterobacterales</taxon>
        <taxon>Enterobacteriaceae</taxon>
        <taxon>Escherichia</taxon>
    </lineage>
</organism>
<dbReference type="InterPro" id="IPR052945">
    <property type="entry name" value="Mitotic_Regulator"/>
</dbReference>
<dbReference type="PANTHER" id="PTHR43628:SF1">
    <property type="entry name" value="CHITIN SYNTHASE REGULATORY FACTOR 2-RELATED"/>
    <property type="match status" value="1"/>
</dbReference>
<evidence type="ECO:0000313" key="4">
    <source>
        <dbReference type="Proteomes" id="UP000001410"/>
    </source>
</evidence>
<dbReference type="InterPro" id="IPR006597">
    <property type="entry name" value="Sel1-like"/>
</dbReference>
<dbReference type="FunFam" id="1.25.40.740:FF:000001">
    <property type="entry name" value="Sel1 repeat family protein"/>
    <property type="match status" value="1"/>
</dbReference>
<keyword evidence="1 2" id="KW-0732">Signal</keyword>
<dbReference type="SMR" id="A0A0H2VES8"/>
<proteinExistence type="predicted"/>
<dbReference type="SMART" id="SM00671">
    <property type="entry name" value="SEL1"/>
    <property type="match status" value="4"/>
</dbReference>
<dbReference type="PANTHER" id="PTHR43628">
    <property type="entry name" value="ACTIVATOR OF C KINASE PROTEIN 1-RELATED"/>
    <property type="match status" value="1"/>
</dbReference>
<evidence type="ECO:0000256" key="2">
    <source>
        <dbReference type="SAM" id="SignalP"/>
    </source>
</evidence>
<dbReference type="eggNOG" id="COG0790">
    <property type="taxonomic scope" value="Bacteria"/>
</dbReference>
<accession>A0A0H2VES8</accession>
<dbReference type="KEGG" id="ecc:c5076"/>
<dbReference type="Gene3D" id="1.25.40.10">
    <property type="entry name" value="Tetratricopeptide repeat domain"/>
    <property type="match status" value="1"/>
</dbReference>
<dbReference type="HOGENOM" id="CLU_077623_0_0_6"/>
<feature type="signal peptide" evidence="2">
    <location>
        <begin position="1"/>
        <end position="35"/>
    </location>
</feature>
<sequence>MSTRTLYTVSPLPNFIIKMKKIITLMLFLTFFAHANDSEPGSQYLKAAEAGDRRAQYFLADSWFSSGDLSKAEYWAQKAADSGDADACALLAQIKITNPVSLDYPQAKVLAEKAAQAGSKEGEVTLAHILVNTQAGKPDYPKAISLLENASEDLENDSAVDAQMLLGLIYANGVGIKADDDKATWYFKRSSAISRTGYSEYWAGMMFLNGEEGFIEKNKQKALHWLNLSCMEGFDTGCEEFEKLTNG</sequence>
<dbReference type="SUPFAM" id="SSF81901">
    <property type="entry name" value="HCP-like"/>
    <property type="match status" value="2"/>
</dbReference>
<dbReference type="STRING" id="199310.c5076"/>
<name>A0A0H2VES8_ECOL6</name>
<evidence type="ECO:0000256" key="1">
    <source>
        <dbReference type="ARBA" id="ARBA00022729"/>
    </source>
</evidence>
<evidence type="ECO:0000313" key="3">
    <source>
        <dbReference type="EMBL" id="AAN83502.1"/>
    </source>
</evidence>
<dbReference type="Pfam" id="PF08238">
    <property type="entry name" value="Sel1"/>
    <property type="match status" value="5"/>
</dbReference>
<gene>
    <name evidence="3" type="primary">yjcO</name>
    <name evidence="3" type="ordered locus">c5076</name>
</gene>
<dbReference type="Proteomes" id="UP000001410">
    <property type="component" value="Chromosome"/>
</dbReference>
<protein>
    <submittedName>
        <fullName evidence="3">Uncharacterized protein</fullName>
    </submittedName>
</protein>